<evidence type="ECO:0000256" key="8">
    <source>
        <dbReference type="ARBA" id="ARBA00029924"/>
    </source>
</evidence>
<evidence type="ECO:0000256" key="6">
    <source>
        <dbReference type="ARBA" id="ARBA00022695"/>
    </source>
</evidence>
<geneLocation type="plasmid" evidence="13">
    <name>pretnxc12e</name>
</geneLocation>
<dbReference type="InterPro" id="IPR036161">
    <property type="entry name" value="RPB6/omega-like_sf"/>
</dbReference>
<evidence type="ECO:0000256" key="2">
    <source>
        <dbReference type="ARBA" id="ARBA00012418"/>
    </source>
</evidence>
<dbReference type="SUPFAM" id="SSF63562">
    <property type="entry name" value="RPB6/omega subunit-like"/>
    <property type="match status" value="1"/>
</dbReference>
<dbReference type="EC" id="2.7.7.6" evidence="2 11"/>
<protein>
    <recommendedName>
        <fullName evidence="3 11">DNA-directed RNA polymerase subunit omega</fullName>
        <shortName evidence="11">RNAP omega subunit</shortName>
        <ecNumber evidence="2 11">2.7.7.6</ecNumber>
    </recommendedName>
    <alternativeName>
        <fullName evidence="9 11">RNA polymerase omega subunit</fullName>
    </alternativeName>
    <alternativeName>
        <fullName evidence="8 11">Transcriptase subunit omega</fullName>
    </alternativeName>
</protein>
<evidence type="ECO:0000313" key="13">
    <source>
        <dbReference type="Proteomes" id="UP000194159"/>
    </source>
</evidence>
<evidence type="ECO:0000256" key="10">
    <source>
        <dbReference type="ARBA" id="ARBA00048552"/>
    </source>
</evidence>
<gene>
    <name evidence="11" type="primary">rpoZ</name>
    <name evidence="12" type="ORF">NXC12_PE00891</name>
</gene>
<keyword evidence="12" id="KW-0614">Plasmid</keyword>
<comment type="subunit">
    <text evidence="11">The RNAP catalytic core consists of 2 alpha, 1 beta, 1 beta' and 1 omega subunit. When a sigma factor is associated with the core the holoenzyme is formed, which can initiate transcription.</text>
</comment>
<dbReference type="GO" id="GO:0000428">
    <property type="term" value="C:DNA-directed RNA polymerase complex"/>
    <property type="evidence" value="ECO:0007669"/>
    <property type="project" value="UniProtKB-KW"/>
</dbReference>
<dbReference type="InterPro" id="IPR003716">
    <property type="entry name" value="DNA-dir_RNA_pol_omega"/>
</dbReference>
<dbReference type="Proteomes" id="UP000194159">
    <property type="component" value="Plasmid pRetNXC12e"/>
</dbReference>
<keyword evidence="4 11" id="KW-0240">DNA-directed RNA polymerase</keyword>
<dbReference type="GO" id="GO:0006351">
    <property type="term" value="P:DNA-templated transcription"/>
    <property type="evidence" value="ECO:0007669"/>
    <property type="project" value="UniProtKB-UniRule"/>
</dbReference>
<evidence type="ECO:0000256" key="1">
    <source>
        <dbReference type="ARBA" id="ARBA00006711"/>
    </source>
</evidence>
<dbReference type="GO" id="GO:0003677">
    <property type="term" value="F:DNA binding"/>
    <property type="evidence" value="ECO:0007669"/>
    <property type="project" value="UniProtKB-UniRule"/>
</dbReference>
<organism evidence="12 13">
    <name type="scientific">Rhizobium etli</name>
    <dbReference type="NCBI Taxonomy" id="29449"/>
    <lineage>
        <taxon>Bacteria</taxon>
        <taxon>Pseudomonadati</taxon>
        <taxon>Pseudomonadota</taxon>
        <taxon>Alphaproteobacteria</taxon>
        <taxon>Hyphomicrobiales</taxon>
        <taxon>Rhizobiaceae</taxon>
        <taxon>Rhizobium/Agrobacterium group</taxon>
        <taxon>Rhizobium</taxon>
    </lineage>
</organism>
<dbReference type="Gene3D" id="3.90.940.10">
    <property type="match status" value="1"/>
</dbReference>
<evidence type="ECO:0000256" key="5">
    <source>
        <dbReference type="ARBA" id="ARBA00022679"/>
    </source>
</evidence>
<dbReference type="Pfam" id="PF01192">
    <property type="entry name" value="RNA_pol_Rpb6"/>
    <property type="match status" value="1"/>
</dbReference>
<sequence>MDPLIVFDCERVLANRFALAVAAAARSRSLNRGAEPRLEMPGATASEIALKEIAQRSFLPDELALFLIEPAEAKPSRVPAIRFRGGGRHAAAAPVSDPPEAVH</sequence>
<keyword evidence="5 11" id="KW-0808">Transferase</keyword>
<comment type="function">
    <text evidence="11">Promotes RNA polymerase assembly. Latches the N- and C-terminal regions of the beta' subunit thereby facilitating its interaction with the beta and alpha subunits.</text>
</comment>
<accession>A0AAN1BNJ8</accession>
<evidence type="ECO:0000256" key="11">
    <source>
        <dbReference type="HAMAP-Rule" id="MF_00366"/>
    </source>
</evidence>
<name>A0AAN1BNJ8_RHIET</name>
<keyword evidence="6 11" id="KW-0548">Nucleotidyltransferase</keyword>
<comment type="catalytic activity">
    <reaction evidence="10 11">
        <text>RNA(n) + a ribonucleoside 5'-triphosphate = RNA(n+1) + diphosphate</text>
        <dbReference type="Rhea" id="RHEA:21248"/>
        <dbReference type="Rhea" id="RHEA-COMP:14527"/>
        <dbReference type="Rhea" id="RHEA-COMP:17342"/>
        <dbReference type="ChEBI" id="CHEBI:33019"/>
        <dbReference type="ChEBI" id="CHEBI:61557"/>
        <dbReference type="ChEBI" id="CHEBI:140395"/>
        <dbReference type="EC" id="2.7.7.6"/>
    </reaction>
</comment>
<proteinExistence type="inferred from homology"/>
<dbReference type="InterPro" id="IPR006110">
    <property type="entry name" value="Pol_omega/Rpo6/RPB6"/>
</dbReference>
<evidence type="ECO:0000256" key="7">
    <source>
        <dbReference type="ARBA" id="ARBA00023163"/>
    </source>
</evidence>
<evidence type="ECO:0000313" key="12">
    <source>
        <dbReference type="EMBL" id="ARQ14484.1"/>
    </source>
</evidence>
<dbReference type="GO" id="GO:0003899">
    <property type="term" value="F:DNA-directed RNA polymerase activity"/>
    <property type="evidence" value="ECO:0007669"/>
    <property type="project" value="UniProtKB-UniRule"/>
</dbReference>
<keyword evidence="7 11" id="KW-0804">Transcription</keyword>
<evidence type="ECO:0000256" key="4">
    <source>
        <dbReference type="ARBA" id="ARBA00022478"/>
    </source>
</evidence>
<dbReference type="SMART" id="SM01409">
    <property type="entry name" value="RNA_pol_Rpb6"/>
    <property type="match status" value="1"/>
</dbReference>
<evidence type="ECO:0000256" key="9">
    <source>
        <dbReference type="ARBA" id="ARBA00030998"/>
    </source>
</evidence>
<reference evidence="12 13" key="1">
    <citation type="submission" date="2017-04" db="EMBL/GenBank/DDBJ databases">
        <title>Complete genome sequences of Rhizobium genomic linages associated to common bean (phaseolus vulgaris).</title>
        <authorList>
            <person name="Santamaria R.I."/>
            <person name="Bustos P."/>
            <person name="Perez-Carrascal O."/>
            <person name="Martinez-Flores I."/>
            <person name="Juarez S."/>
            <person name="Lozano L."/>
            <person name="Miranda F."/>
            <person name="Vinuesa P."/>
            <person name="Martinez-Romero E."/>
            <person name="Cevallos M.A."/>
            <person name="Romero D."/>
            <person name="Davila G."/>
            <person name="Gonzalez V."/>
        </authorList>
    </citation>
    <scope>NUCLEOTIDE SEQUENCE [LARGE SCALE GENOMIC DNA]</scope>
    <source>
        <strain evidence="12 13">NXC12</strain>
        <plasmid evidence="13">pretnxc12e</plasmid>
    </source>
</reference>
<dbReference type="AlphaFoldDB" id="A0AAN1BNJ8"/>
<evidence type="ECO:0000256" key="3">
    <source>
        <dbReference type="ARBA" id="ARBA00013725"/>
    </source>
</evidence>
<dbReference type="HAMAP" id="MF_00366">
    <property type="entry name" value="RNApol_bact_RpoZ"/>
    <property type="match status" value="1"/>
</dbReference>
<comment type="similarity">
    <text evidence="1 11">Belongs to the RNA polymerase subunit omega family.</text>
</comment>
<dbReference type="EMBL" id="CP020911">
    <property type="protein sequence ID" value="ARQ14484.1"/>
    <property type="molecule type" value="Genomic_DNA"/>
</dbReference>